<dbReference type="Gramene" id="ERN07512">
    <property type="protein sequence ID" value="ERN07512"/>
    <property type="gene ID" value="AMTR_s00154p00022230"/>
</dbReference>
<dbReference type="HOGENOM" id="CLU_027300_0_0_1"/>
<feature type="region of interest" description="Disordered" evidence="2">
    <location>
        <begin position="392"/>
        <end position="416"/>
    </location>
</feature>
<evidence type="ECO:0000256" key="2">
    <source>
        <dbReference type="SAM" id="MobiDB-lite"/>
    </source>
</evidence>
<gene>
    <name evidence="3" type="ORF">AMTR_s00154p00022230</name>
</gene>
<dbReference type="EMBL" id="KI393735">
    <property type="protein sequence ID" value="ERN07512.1"/>
    <property type="molecule type" value="Genomic_DNA"/>
</dbReference>
<evidence type="ECO:0000256" key="1">
    <source>
        <dbReference type="SAM" id="Coils"/>
    </source>
</evidence>
<proteinExistence type="predicted"/>
<dbReference type="OrthoDB" id="1701885at2759"/>
<feature type="region of interest" description="Disordered" evidence="2">
    <location>
        <begin position="545"/>
        <end position="568"/>
    </location>
</feature>
<evidence type="ECO:0000313" key="4">
    <source>
        <dbReference type="Proteomes" id="UP000017836"/>
    </source>
</evidence>
<feature type="region of interest" description="Disordered" evidence="2">
    <location>
        <begin position="679"/>
        <end position="698"/>
    </location>
</feature>
<sequence>MASTSGNDPETQVGCRERKGFLLLGLQTKFCKKETGSVGKLFSDSNEERSLILPEFSPREVDFRSKSCKTREFHCRQRSWRAPVKPVNALESCLIAQLCREREEMGEFGFTPLPSPYLRVTRPALISDGCRSSENSNNPAASQFQSLEHKMQEEDGTIAKGNESVMGIPPLKKVMGIPPLSKPELRENHITRKRQKGKRRFGRFKASNDRPASKNLHSLGSSDGWLLFCCGIVVGVMSTMFSTKKEVDKLNELLKQSENLVQDLEEELEMKDSMTLKELTSDAFPYQENNDSSVNQRPSTSLADQKPDQSCSNEKELDFQKREEHAELDFQKREEHTNYMSKIEAELEAELERLELNINTSAHQRRFSGPNELDPDCMADIVHGELRADMVGGGGDTTDSNRDGTQSVTPPPQSLCHAVSPRELSVRLHQVIQSRLEQRIVELETALELSQKRLQSLENDRPEIDVSFGQKLFSSSEVSSTQESPTWNYQGQFDQLRDRYDPISINNPEKTRETDMWASKGADSGFEAYEEFVNMGITQVENGEGELKSTKDGEIEGTHLGRSTRDDEEEEIHFLEGTTGEEEEEIHILEGTTGDENEETYFLNIRGDGDSKETHFLKAMKDQREETNWLKCVKDEREEIHFSQFRQGLNGDGIPCPKRISIDVKGLVQEKIKTWEKVKTGSCSGRSDEGSSDSEEDEVSKLLIQHIVERAKRGSPALHNAQKILFSMDETLRK</sequence>
<dbReference type="PANTHER" id="PTHR33476">
    <property type="entry name" value="EMB|CAB62613.1"/>
    <property type="match status" value="1"/>
</dbReference>
<dbReference type="Proteomes" id="UP000017836">
    <property type="component" value="Unassembled WGS sequence"/>
</dbReference>
<feature type="region of interest" description="Disordered" evidence="2">
    <location>
        <begin position="284"/>
        <end position="319"/>
    </location>
</feature>
<dbReference type="AlphaFoldDB" id="W1PC56"/>
<organism evidence="3 4">
    <name type="scientific">Amborella trichopoda</name>
    <dbReference type="NCBI Taxonomy" id="13333"/>
    <lineage>
        <taxon>Eukaryota</taxon>
        <taxon>Viridiplantae</taxon>
        <taxon>Streptophyta</taxon>
        <taxon>Embryophyta</taxon>
        <taxon>Tracheophyta</taxon>
        <taxon>Spermatophyta</taxon>
        <taxon>Magnoliopsida</taxon>
        <taxon>Amborellales</taxon>
        <taxon>Amborellaceae</taxon>
        <taxon>Amborella</taxon>
    </lineage>
</organism>
<keyword evidence="4" id="KW-1185">Reference proteome</keyword>
<dbReference type="InterPro" id="IPR040348">
    <property type="entry name" value="POLAR-like"/>
</dbReference>
<reference evidence="4" key="1">
    <citation type="journal article" date="2013" name="Science">
        <title>The Amborella genome and the evolution of flowering plants.</title>
        <authorList>
            <consortium name="Amborella Genome Project"/>
        </authorList>
    </citation>
    <scope>NUCLEOTIDE SEQUENCE [LARGE SCALE GENOMIC DNA]</scope>
</reference>
<name>W1PC56_AMBTC</name>
<feature type="compositionally biased region" description="Polar residues" evidence="2">
    <location>
        <begin position="287"/>
        <end position="312"/>
    </location>
</feature>
<accession>W1PC56</accession>
<keyword evidence="1" id="KW-0175">Coiled coil</keyword>
<feature type="coiled-coil region" evidence="1">
    <location>
        <begin position="240"/>
        <end position="274"/>
    </location>
</feature>
<evidence type="ECO:0000313" key="3">
    <source>
        <dbReference type="EMBL" id="ERN07512.1"/>
    </source>
</evidence>
<dbReference type="PANTHER" id="PTHR33476:SF7">
    <property type="entry name" value="EMB|CAB62613.1"/>
    <property type="match status" value="1"/>
</dbReference>
<feature type="compositionally biased region" description="Basic and acidic residues" evidence="2">
    <location>
        <begin position="545"/>
        <end position="565"/>
    </location>
</feature>
<dbReference type="GO" id="GO:0008356">
    <property type="term" value="P:asymmetric cell division"/>
    <property type="evidence" value="ECO:0007669"/>
    <property type="project" value="InterPro"/>
</dbReference>
<dbReference type="eggNOG" id="ENOG502QWTR">
    <property type="taxonomic scope" value="Eukaryota"/>
</dbReference>
<protein>
    <submittedName>
        <fullName evidence="3">Uncharacterized protein</fullName>
    </submittedName>
</protein>
<dbReference type="KEGG" id="atr:18435748"/>
<feature type="coiled-coil region" evidence="1">
    <location>
        <begin position="433"/>
        <end position="460"/>
    </location>
</feature>